<dbReference type="EMBL" id="JABXYM010000001">
    <property type="protein sequence ID" value="MCR6095645.1"/>
    <property type="molecule type" value="Genomic_DNA"/>
</dbReference>
<sequence length="308" mass="36061">MIELDHIEESYPFQHLRWVDEGRTIDTNKGKKCLKFWPDEHMLQAQITWREELTKQTGVLTDRMIQTSNGEKAISTGAGWVTLHDMVEDLYPVWNHPNKIGAFLGHYITMPYKYTMSSESLPLNDESISLDRERLVQSLPVRSVSYKLVDKLKKEALTRLERVASFLKRHELTDTPNEVVSIYTLAQAKLVHGELFWENNEKKSTSPYKVLRRCLGEWENRGDSLYLFLNGLNRTFPLNKDRGTLLLAHIVYPYEMIKFINRLMQETDITPSQEKAQLNDLVTEWDTNKRLCETMVGWLQDVREKVVQ</sequence>
<evidence type="ECO:0000313" key="2">
    <source>
        <dbReference type="Proteomes" id="UP001057753"/>
    </source>
</evidence>
<dbReference type="RefSeq" id="WP_257820399.1">
    <property type="nucleotide sequence ID" value="NZ_JABXYM010000001.1"/>
</dbReference>
<name>A0A9Q4AZZ5_SALAG</name>
<gene>
    <name evidence="1" type="ORF">HXA33_03740</name>
</gene>
<comment type="caution">
    <text evidence="1">The sequence shown here is derived from an EMBL/GenBank/DDBJ whole genome shotgun (WGS) entry which is preliminary data.</text>
</comment>
<dbReference type="AlphaFoldDB" id="A0A9Q4AZZ5"/>
<keyword evidence="2" id="KW-1185">Reference proteome</keyword>
<protein>
    <submittedName>
        <fullName evidence="1">Uncharacterized protein</fullName>
    </submittedName>
</protein>
<proteinExistence type="predicted"/>
<dbReference type="Proteomes" id="UP001057753">
    <property type="component" value="Unassembled WGS sequence"/>
</dbReference>
<organism evidence="1 2">
    <name type="scientific">Salipaludibacillus agaradhaerens</name>
    <name type="common">Bacillus agaradhaerens</name>
    <dbReference type="NCBI Taxonomy" id="76935"/>
    <lineage>
        <taxon>Bacteria</taxon>
        <taxon>Bacillati</taxon>
        <taxon>Bacillota</taxon>
        <taxon>Bacilli</taxon>
        <taxon>Bacillales</taxon>
        <taxon>Bacillaceae</taxon>
    </lineage>
</organism>
<reference evidence="1" key="1">
    <citation type="submission" date="2020-06" db="EMBL/GenBank/DDBJ databases">
        <title>Insight into the genomes of haloalkaliphilic bacilli from Kenyan soda lakes.</title>
        <authorList>
            <person name="Mwirichia R."/>
            <person name="Villamizar G.C."/>
            <person name="Poehlein A."/>
            <person name="Mugweru J."/>
            <person name="Kipnyargis A."/>
            <person name="Kiplimo D."/>
            <person name="Orwa P."/>
            <person name="Daniel R."/>
        </authorList>
    </citation>
    <scope>NUCLEOTIDE SEQUENCE</scope>
    <source>
        <strain evidence="1">B1096_S55</strain>
    </source>
</reference>
<accession>A0A9Q4AZZ5</accession>
<evidence type="ECO:0000313" key="1">
    <source>
        <dbReference type="EMBL" id="MCR6095645.1"/>
    </source>
</evidence>